<dbReference type="KEGG" id="avu:BK816_05660"/>
<dbReference type="SUPFAM" id="SSF51984">
    <property type="entry name" value="MurCD N-terminal domain"/>
    <property type="match status" value="1"/>
</dbReference>
<keyword evidence="5 14" id="KW-0436">Ligase</keyword>
<evidence type="ECO:0000256" key="12">
    <source>
        <dbReference type="ARBA" id="ARBA00023316"/>
    </source>
</evidence>
<dbReference type="STRING" id="1912795.BK816_05660"/>
<evidence type="ECO:0000259" key="15">
    <source>
        <dbReference type="Pfam" id="PF01225"/>
    </source>
</evidence>
<comment type="similarity">
    <text evidence="14">Belongs to the MurCDEF family.</text>
</comment>
<keyword evidence="9 14" id="KW-0133">Cell shape</keyword>
<keyword evidence="8 14" id="KW-0067">ATP-binding</keyword>
<evidence type="ECO:0000313" key="18">
    <source>
        <dbReference type="EMBL" id="AOZ72844.1"/>
    </source>
</evidence>
<gene>
    <name evidence="14" type="primary">murC</name>
    <name evidence="18" type="ORF">BK816_05660</name>
</gene>
<dbReference type="InterPro" id="IPR036615">
    <property type="entry name" value="Mur_ligase_C_dom_sf"/>
</dbReference>
<dbReference type="Pfam" id="PF02875">
    <property type="entry name" value="Mur_ligase_C"/>
    <property type="match status" value="1"/>
</dbReference>
<organism evidence="18 19">
    <name type="scientific">Boudabousia tangfeifanii</name>
    <dbReference type="NCBI Taxonomy" id="1912795"/>
    <lineage>
        <taxon>Bacteria</taxon>
        <taxon>Bacillati</taxon>
        <taxon>Actinomycetota</taxon>
        <taxon>Actinomycetes</taxon>
        <taxon>Actinomycetales</taxon>
        <taxon>Actinomycetaceae</taxon>
        <taxon>Boudabousia</taxon>
    </lineage>
</organism>
<dbReference type="HAMAP" id="MF_00046">
    <property type="entry name" value="MurC"/>
    <property type="match status" value="1"/>
</dbReference>
<evidence type="ECO:0000259" key="16">
    <source>
        <dbReference type="Pfam" id="PF02875"/>
    </source>
</evidence>
<evidence type="ECO:0000256" key="2">
    <source>
        <dbReference type="ARBA" id="ARBA00004752"/>
    </source>
</evidence>
<dbReference type="PANTHER" id="PTHR43445">
    <property type="entry name" value="UDP-N-ACETYLMURAMATE--L-ALANINE LIGASE-RELATED"/>
    <property type="match status" value="1"/>
</dbReference>
<accession>A0A1D9MKL0</accession>
<dbReference type="Gene3D" id="3.90.190.20">
    <property type="entry name" value="Mur ligase, C-terminal domain"/>
    <property type="match status" value="1"/>
</dbReference>
<dbReference type="UniPathway" id="UPA00219"/>
<dbReference type="PANTHER" id="PTHR43445:SF3">
    <property type="entry name" value="UDP-N-ACETYLMURAMATE--L-ALANINE LIGASE"/>
    <property type="match status" value="1"/>
</dbReference>
<dbReference type="InterPro" id="IPR000713">
    <property type="entry name" value="Mur_ligase_N"/>
</dbReference>
<dbReference type="AlphaFoldDB" id="A0A1D9MKL0"/>
<dbReference type="GO" id="GO:0008763">
    <property type="term" value="F:UDP-N-acetylmuramate-L-alanine ligase activity"/>
    <property type="evidence" value="ECO:0007669"/>
    <property type="project" value="UniProtKB-UniRule"/>
</dbReference>
<evidence type="ECO:0000256" key="9">
    <source>
        <dbReference type="ARBA" id="ARBA00022960"/>
    </source>
</evidence>
<feature type="binding site" evidence="14">
    <location>
        <begin position="108"/>
        <end position="114"/>
    </location>
    <ligand>
        <name>ATP</name>
        <dbReference type="ChEBI" id="CHEBI:30616"/>
    </ligand>
</feature>
<dbReference type="Gene3D" id="3.40.1190.10">
    <property type="entry name" value="Mur-like, catalytic domain"/>
    <property type="match status" value="1"/>
</dbReference>
<evidence type="ECO:0000259" key="17">
    <source>
        <dbReference type="Pfam" id="PF08245"/>
    </source>
</evidence>
<evidence type="ECO:0000256" key="1">
    <source>
        <dbReference type="ARBA" id="ARBA00004496"/>
    </source>
</evidence>
<dbReference type="GO" id="GO:0005737">
    <property type="term" value="C:cytoplasm"/>
    <property type="evidence" value="ECO:0007669"/>
    <property type="project" value="UniProtKB-SubCell"/>
</dbReference>
<evidence type="ECO:0000256" key="3">
    <source>
        <dbReference type="ARBA" id="ARBA00012211"/>
    </source>
</evidence>
<dbReference type="SUPFAM" id="SSF53623">
    <property type="entry name" value="MurD-like peptide ligases, catalytic domain"/>
    <property type="match status" value="1"/>
</dbReference>
<evidence type="ECO:0000256" key="7">
    <source>
        <dbReference type="ARBA" id="ARBA00022741"/>
    </source>
</evidence>
<dbReference type="Proteomes" id="UP000176288">
    <property type="component" value="Chromosome"/>
</dbReference>
<evidence type="ECO:0000256" key="13">
    <source>
        <dbReference type="ARBA" id="ARBA00047833"/>
    </source>
</evidence>
<dbReference type="EMBL" id="CP017812">
    <property type="protein sequence ID" value="AOZ72844.1"/>
    <property type="molecule type" value="Genomic_DNA"/>
</dbReference>
<feature type="domain" description="Mur ligase central" evidence="17">
    <location>
        <begin position="106"/>
        <end position="285"/>
    </location>
</feature>
<dbReference type="RefSeq" id="WP_071164309.1">
    <property type="nucleotide sequence ID" value="NZ_CP017812.1"/>
</dbReference>
<keyword evidence="6 14" id="KW-0132">Cell division</keyword>
<reference evidence="18 19" key="1">
    <citation type="submission" date="2016-10" db="EMBL/GenBank/DDBJ databases">
        <title>Actinomyces aegypiusis sp. nov., isolated from the Aegypius monachus in Qinghai Tibet Plateau China.</title>
        <authorList>
            <person name="Wang Y."/>
        </authorList>
    </citation>
    <scope>NUCLEOTIDE SEQUENCE [LARGE SCALE GENOMIC DNA]</scope>
    <source>
        <strain evidence="18 19">VUL4_3</strain>
    </source>
</reference>
<comment type="subcellular location">
    <subcellularLocation>
        <location evidence="1 14">Cytoplasm</location>
    </subcellularLocation>
</comment>
<evidence type="ECO:0000256" key="11">
    <source>
        <dbReference type="ARBA" id="ARBA00023306"/>
    </source>
</evidence>
<dbReference type="InterPro" id="IPR013221">
    <property type="entry name" value="Mur_ligase_cen"/>
</dbReference>
<dbReference type="GO" id="GO:0071555">
    <property type="term" value="P:cell wall organization"/>
    <property type="evidence" value="ECO:0007669"/>
    <property type="project" value="UniProtKB-KW"/>
</dbReference>
<dbReference type="Gene3D" id="3.40.50.720">
    <property type="entry name" value="NAD(P)-binding Rossmann-like Domain"/>
    <property type="match status" value="1"/>
</dbReference>
<protein>
    <recommendedName>
        <fullName evidence="3 14">UDP-N-acetylmuramate--L-alanine ligase</fullName>
        <ecNumber evidence="3 14">6.3.2.8</ecNumber>
    </recommendedName>
    <alternativeName>
        <fullName evidence="14">UDP-N-acetylmuramoyl-L-alanine synthetase</fullName>
    </alternativeName>
</protein>
<dbReference type="InterPro" id="IPR005758">
    <property type="entry name" value="UDP-N-AcMur_Ala_ligase_MurC"/>
</dbReference>
<evidence type="ECO:0000256" key="8">
    <source>
        <dbReference type="ARBA" id="ARBA00022840"/>
    </source>
</evidence>
<evidence type="ECO:0000256" key="10">
    <source>
        <dbReference type="ARBA" id="ARBA00022984"/>
    </source>
</evidence>
<dbReference type="GO" id="GO:0009252">
    <property type="term" value="P:peptidoglycan biosynthetic process"/>
    <property type="evidence" value="ECO:0007669"/>
    <property type="project" value="UniProtKB-UniRule"/>
</dbReference>
<dbReference type="SUPFAM" id="SSF53244">
    <property type="entry name" value="MurD-like peptide ligases, peptide-binding domain"/>
    <property type="match status" value="1"/>
</dbReference>
<dbReference type="NCBIfam" id="TIGR01082">
    <property type="entry name" value="murC"/>
    <property type="match status" value="1"/>
</dbReference>
<dbReference type="InterPro" id="IPR050061">
    <property type="entry name" value="MurCDEF_pg_biosynth"/>
</dbReference>
<dbReference type="Pfam" id="PF01225">
    <property type="entry name" value="Mur_ligase"/>
    <property type="match status" value="1"/>
</dbReference>
<feature type="domain" description="Mur ligase N-terminal catalytic" evidence="15">
    <location>
        <begin position="3"/>
        <end position="99"/>
    </location>
</feature>
<dbReference type="Pfam" id="PF08245">
    <property type="entry name" value="Mur_ligase_M"/>
    <property type="match status" value="1"/>
</dbReference>
<evidence type="ECO:0000256" key="6">
    <source>
        <dbReference type="ARBA" id="ARBA00022618"/>
    </source>
</evidence>
<keyword evidence="11 14" id="KW-0131">Cell cycle</keyword>
<keyword evidence="12 14" id="KW-0961">Cell wall biogenesis/degradation</keyword>
<comment type="catalytic activity">
    <reaction evidence="13 14">
        <text>UDP-N-acetyl-alpha-D-muramate + L-alanine + ATP = UDP-N-acetyl-alpha-D-muramoyl-L-alanine + ADP + phosphate + H(+)</text>
        <dbReference type="Rhea" id="RHEA:23372"/>
        <dbReference type="ChEBI" id="CHEBI:15378"/>
        <dbReference type="ChEBI" id="CHEBI:30616"/>
        <dbReference type="ChEBI" id="CHEBI:43474"/>
        <dbReference type="ChEBI" id="CHEBI:57972"/>
        <dbReference type="ChEBI" id="CHEBI:70757"/>
        <dbReference type="ChEBI" id="CHEBI:83898"/>
        <dbReference type="ChEBI" id="CHEBI:456216"/>
        <dbReference type="EC" id="6.3.2.8"/>
    </reaction>
</comment>
<dbReference type="EC" id="6.3.2.8" evidence="3 14"/>
<dbReference type="GO" id="GO:0008360">
    <property type="term" value="P:regulation of cell shape"/>
    <property type="evidence" value="ECO:0007669"/>
    <property type="project" value="UniProtKB-KW"/>
</dbReference>
<comment type="pathway">
    <text evidence="2 14">Cell wall biogenesis; peptidoglycan biosynthesis.</text>
</comment>
<dbReference type="OrthoDB" id="9804126at2"/>
<feature type="domain" description="Mur ligase C-terminal" evidence="16">
    <location>
        <begin position="307"/>
        <end position="434"/>
    </location>
</feature>
<evidence type="ECO:0000256" key="14">
    <source>
        <dbReference type="HAMAP-Rule" id="MF_00046"/>
    </source>
</evidence>
<sequence length="451" mass="48100">MTKFHFIGIGGVGMNPVARLLAARGMEVTGSDGADSPVLSQLAEVGIKTYVGHRANQVPEDAIVVVSSAIRENNPELAQTRKNGQKVIHRSQALALAASGMRFVAVAGAHGKTTTSGMISVALSAAGLDPSFAVGSVVKGFDSGAHLGQSDIFVAEADESDGSFLNYQPTIEVITGIEPDHLDFYGDFKSVKTAFSDFAQLLPADGTAVIYQGNEASSALAKQLHDHCQVITYGSDEADVNFTNRVVEGNHQEFEITGSLGQAKVVLEVGGVHNALNALAAWIVARQLGVEAQEAADALGKFSGTARRFDFKGEVNEIRVFDDYAHHPSEVKMAVAQAQSVVKENGRTVIAFQPHLYSRTDNFAKEFAQELAKADLAFVLDVYRAREAYREDINARTITDLDPRLQPSGDLEATTELLAEVCQPGDVVVTMGAGSVTQIGPMLLERLAQRG</sequence>
<evidence type="ECO:0000256" key="4">
    <source>
        <dbReference type="ARBA" id="ARBA00022490"/>
    </source>
</evidence>
<keyword evidence="7 14" id="KW-0547">Nucleotide-binding</keyword>
<name>A0A1D9MKL0_9ACTO</name>
<keyword evidence="10 14" id="KW-0573">Peptidoglycan synthesis</keyword>
<comment type="function">
    <text evidence="14">Cell wall formation.</text>
</comment>
<keyword evidence="4 14" id="KW-0963">Cytoplasm</keyword>
<dbReference type="InterPro" id="IPR036565">
    <property type="entry name" value="Mur-like_cat_sf"/>
</dbReference>
<proteinExistence type="inferred from homology"/>
<dbReference type="GO" id="GO:0051301">
    <property type="term" value="P:cell division"/>
    <property type="evidence" value="ECO:0007669"/>
    <property type="project" value="UniProtKB-KW"/>
</dbReference>
<evidence type="ECO:0000256" key="5">
    <source>
        <dbReference type="ARBA" id="ARBA00022598"/>
    </source>
</evidence>
<keyword evidence="19" id="KW-1185">Reference proteome</keyword>
<dbReference type="InterPro" id="IPR004101">
    <property type="entry name" value="Mur_ligase_C"/>
</dbReference>
<dbReference type="GO" id="GO:0005524">
    <property type="term" value="F:ATP binding"/>
    <property type="evidence" value="ECO:0007669"/>
    <property type="project" value="UniProtKB-UniRule"/>
</dbReference>
<evidence type="ECO:0000313" key="19">
    <source>
        <dbReference type="Proteomes" id="UP000176288"/>
    </source>
</evidence>